<evidence type="ECO:0000256" key="2">
    <source>
        <dbReference type="ARBA" id="ARBA00004191"/>
    </source>
</evidence>
<keyword evidence="6" id="KW-0134">Cell wall</keyword>
<dbReference type="InterPro" id="IPR007524">
    <property type="entry name" value="Pec_lyase_N"/>
</dbReference>
<organism evidence="14 15">
    <name type="scientific">Rhamnella rubrinervis</name>
    <dbReference type="NCBI Taxonomy" id="2594499"/>
    <lineage>
        <taxon>Eukaryota</taxon>
        <taxon>Viridiplantae</taxon>
        <taxon>Streptophyta</taxon>
        <taxon>Embryophyta</taxon>
        <taxon>Tracheophyta</taxon>
        <taxon>Spermatophyta</taxon>
        <taxon>Magnoliopsida</taxon>
        <taxon>eudicotyledons</taxon>
        <taxon>Gunneridae</taxon>
        <taxon>Pentapetalae</taxon>
        <taxon>rosids</taxon>
        <taxon>fabids</taxon>
        <taxon>Rosales</taxon>
        <taxon>Rhamnaceae</taxon>
        <taxon>rhamnoid group</taxon>
        <taxon>Rhamneae</taxon>
        <taxon>Rhamnella</taxon>
    </lineage>
</organism>
<evidence type="ECO:0000256" key="3">
    <source>
        <dbReference type="ARBA" id="ARBA00005220"/>
    </source>
</evidence>
<dbReference type="UniPathway" id="UPA00545">
    <property type="reaction ID" value="UER00824"/>
</dbReference>
<sequence>MVSRVHTNFFVFFILAFAVYVNAHIAEFDNYWKSRADEAQKYALDAFNPHPEEVTEQLTVDVDMLLQDKNNTRRHLMGKRKHGGKCAATNPIDNCWRCDPNWASNRKKLATCAKGFGRYTTGGKRGKFYVVTDPSDNDMANPKPGTLRHAVIQARPLWITFARSMVIRLNAELMVASDKTIDGRGADIHIANGAGITIQFVKNVIIHNIKIHDIVSSPGGMIRDSVNHIGFRTMSDGDAISIFGSSHVWIDHVSMSNAKDGLIDAIMGSTAITISNCHFTHHNEVMLFGASDSYSGDQVMQITVAFNHFGQGLVQRMPRCRWGFVHVVNNDYTHWLMYAIGGSQHPTIVSQGNRFIAPPNAAAKEVTKRDYAEESEWKKWQWRSEGDLLMNGAFFVQSGKPLRGNPYSRHDMIKYKPGSFVTRLTRYSGALKCIVGKPC</sequence>
<evidence type="ECO:0000256" key="1">
    <source>
        <dbReference type="ARBA" id="ARBA00000695"/>
    </source>
</evidence>
<keyword evidence="15" id="KW-1185">Reference proteome</keyword>
<evidence type="ECO:0000259" key="13">
    <source>
        <dbReference type="SMART" id="SM00656"/>
    </source>
</evidence>
<dbReference type="SUPFAM" id="SSF51126">
    <property type="entry name" value="Pectin lyase-like"/>
    <property type="match status" value="1"/>
</dbReference>
<feature type="signal peptide" evidence="12">
    <location>
        <begin position="1"/>
        <end position="23"/>
    </location>
</feature>
<dbReference type="InterPro" id="IPR012334">
    <property type="entry name" value="Pectin_lyas_fold"/>
</dbReference>
<evidence type="ECO:0000256" key="8">
    <source>
        <dbReference type="ARBA" id="ARBA00022729"/>
    </source>
</evidence>
<dbReference type="SMART" id="SM00656">
    <property type="entry name" value="Amb_all"/>
    <property type="match status" value="1"/>
</dbReference>
<dbReference type="GO" id="GO:0045490">
    <property type="term" value="P:pectin catabolic process"/>
    <property type="evidence" value="ECO:0007669"/>
    <property type="project" value="UniProtKB-UniPathway"/>
</dbReference>
<comment type="pathway">
    <text evidence="3 12">Glycan metabolism; pectin degradation; 2-dehydro-3-deoxy-D-gluconate from pectin: step 2/5.</text>
</comment>
<evidence type="ECO:0000256" key="5">
    <source>
        <dbReference type="ARBA" id="ARBA00012272"/>
    </source>
</evidence>
<dbReference type="Proteomes" id="UP000796880">
    <property type="component" value="Unassembled WGS sequence"/>
</dbReference>
<evidence type="ECO:0000256" key="4">
    <source>
        <dbReference type="ARBA" id="ARBA00010980"/>
    </source>
</evidence>
<dbReference type="InterPro" id="IPR018082">
    <property type="entry name" value="AmbAllergen"/>
</dbReference>
<dbReference type="Pfam" id="PF04431">
    <property type="entry name" value="Pec_lyase_N"/>
    <property type="match status" value="1"/>
</dbReference>
<dbReference type="PRINTS" id="PR00807">
    <property type="entry name" value="AMBALLERGEN"/>
</dbReference>
<evidence type="ECO:0000256" key="11">
    <source>
        <dbReference type="ARBA" id="ARBA00023239"/>
    </source>
</evidence>
<dbReference type="Gene3D" id="2.160.20.10">
    <property type="entry name" value="Single-stranded right-handed beta-helix, Pectin lyase-like"/>
    <property type="match status" value="1"/>
</dbReference>
<dbReference type="GO" id="GO:0046872">
    <property type="term" value="F:metal ion binding"/>
    <property type="evidence" value="ECO:0007669"/>
    <property type="project" value="UniProtKB-KW"/>
</dbReference>
<dbReference type="PANTHER" id="PTHR31683:SF181">
    <property type="entry name" value="PECTATE LYASE 6-RELATED"/>
    <property type="match status" value="1"/>
</dbReference>
<keyword evidence="10" id="KW-0325">Glycoprotein</keyword>
<protein>
    <recommendedName>
        <fullName evidence="5 12">Pectate lyase</fullName>
        <ecNumber evidence="5 12">4.2.2.2</ecNumber>
    </recommendedName>
</protein>
<evidence type="ECO:0000313" key="14">
    <source>
        <dbReference type="EMBL" id="KAF3431414.1"/>
    </source>
</evidence>
<evidence type="ECO:0000313" key="15">
    <source>
        <dbReference type="Proteomes" id="UP000796880"/>
    </source>
</evidence>
<dbReference type="EMBL" id="VOIH02000012">
    <property type="protein sequence ID" value="KAF3431414.1"/>
    <property type="molecule type" value="Genomic_DNA"/>
</dbReference>
<comment type="caution">
    <text evidence="14">The sequence shown here is derived from an EMBL/GenBank/DDBJ whole genome shotgun (WGS) entry which is preliminary data.</text>
</comment>
<name>A0A8K0DNI3_9ROSA</name>
<dbReference type="AlphaFoldDB" id="A0A8K0DNI3"/>
<dbReference type="OrthoDB" id="1637350at2759"/>
<gene>
    <name evidence="14" type="ORF">FNV43_RR26145</name>
</gene>
<comment type="similarity">
    <text evidence="4 12">Belongs to the polysaccharide lyase 1 family.</text>
</comment>
<keyword evidence="8 12" id="KW-0732">Signal</keyword>
<comment type="catalytic activity">
    <reaction evidence="1 12">
        <text>Eliminative cleavage of (1-&gt;4)-alpha-D-galacturonan to give oligosaccharides with 4-deoxy-alpha-D-galact-4-enuronosyl groups at their non-reducing ends.</text>
        <dbReference type="EC" id="4.2.2.2"/>
    </reaction>
</comment>
<keyword evidence="11 12" id="KW-0456">Lyase</keyword>
<keyword evidence="7 12" id="KW-0479">Metal-binding</keyword>
<evidence type="ECO:0000256" key="12">
    <source>
        <dbReference type="RuleBase" id="RU361123"/>
    </source>
</evidence>
<dbReference type="PANTHER" id="PTHR31683">
    <property type="entry name" value="PECTATE LYASE 18-RELATED"/>
    <property type="match status" value="1"/>
</dbReference>
<keyword evidence="9 12" id="KW-0106">Calcium</keyword>
<proteinExistence type="inferred from homology"/>
<dbReference type="InterPro" id="IPR011050">
    <property type="entry name" value="Pectin_lyase_fold/virulence"/>
</dbReference>
<comment type="subcellular location">
    <subcellularLocation>
        <location evidence="2">Secreted</location>
        <location evidence="2">Cell wall</location>
    </subcellularLocation>
</comment>
<accession>A0A8K0DNI3</accession>
<evidence type="ECO:0000256" key="9">
    <source>
        <dbReference type="ARBA" id="ARBA00022837"/>
    </source>
</evidence>
<dbReference type="InterPro" id="IPR045032">
    <property type="entry name" value="PEL"/>
</dbReference>
<dbReference type="Pfam" id="PF00544">
    <property type="entry name" value="Pectate_lyase_4"/>
    <property type="match status" value="1"/>
</dbReference>
<dbReference type="EC" id="4.2.2.2" evidence="5 12"/>
<dbReference type="GO" id="GO:0030570">
    <property type="term" value="F:pectate lyase activity"/>
    <property type="evidence" value="ECO:0007669"/>
    <property type="project" value="UniProtKB-EC"/>
</dbReference>
<keyword evidence="6" id="KW-0964">Secreted</keyword>
<feature type="chain" id="PRO_5035489320" description="Pectate lyase" evidence="12">
    <location>
        <begin position="24"/>
        <end position="439"/>
    </location>
</feature>
<evidence type="ECO:0000256" key="10">
    <source>
        <dbReference type="ARBA" id="ARBA00023180"/>
    </source>
</evidence>
<evidence type="ECO:0000256" key="7">
    <source>
        <dbReference type="ARBA" id="ARBA00022723"/>
    </source>
</evidence>
<dbReference type="InterPro" id="IPR002022">
    <property type="entry name" value="Pec_lyase"/>
</dbReference>
<comment type="cofactor">
    <cofactor evidence="12">
        <name>Ca(2+)</name>
        <dbReference type="ChEBI" id="CHEBI:29108"/>
    </cofactor>
    <text evidence="12">Binds 1 Ca(2+) ion. Required for its activity.</text>
</comment>
<reference evidence="14" key="1">
    <citation type="submission" date="2020-03" db="EMBL/GenBank/DDBJ databases">
        <title>A high-quality chromosome-level genome assembly of a woody plant with both climbing and erect habits, Rhamnella rubrinervis.</title>
        <authorList>
            <person name="Lu Z."/>
            <person name="Yang Y."/>
            <person name="Zhu X."/>
            <person name="Sun Y."/>
        </authorList>
    </citation>
    <scope>NUCLEOTIDE SEQUENCE</scope>
    <source>
        <strain evidence="14">BYM</strain>
        <tissue evidence="14">Leaf</tissue>
    </source>
</reference>
<feature type="domain" description="Pectate lyase" evidence="13">
    <location>
        <begin position="164"/>
        <end position="361"/>
    </location>
</feature>
<evidence type="ECO:0000256" key="6">
    <source>
        <dbReference type="ARBA" id="ARBA00022512"/>
    </source>
</evidence>